<dbReference type="EMBL" id="CM055100">
    <property type="protein sequence ID" value="KAJ7543342.1"/>
    <property type="molecule type" value="Genomic_DNA"/>
</dbReference>
<evidence type="ECO:0000313" key="1">
    <source>
        <dbReference type="EMBL" id="KAJ7543342.1"/>
    </source>
</evidence>
<keyword evidence="2" id="KW-1185">Reference proteome</keyword>
<proteinExistence type="predicted"/>
<accession>A0ACC2CMY0</accession>
<protein>
    <submittedName>
        <fullName evidence="1">Uncharacterized protein</fullName>
    </submittedName>
</protein>
<evidence type="ECO:0000313" key="2">
    <source>
        <dbReference type="Proteomes" id="UP001162992"/>
    </source>
</evidence>
<dbReference type="Proteomes" id="UP001162992">
    <property type="component" value="Chromosome 9"/>
</dbReference>
<sequence length="194" mass="22801">MIANVSLSCNRTNTAVQTFQQRLEAFLLQNHCKKFRNNLKPETDEICPGSQNFGSYEECMPKDCIFFHKGQGTPAKKFIKDNGWKRQVERDKSRKQLKILNALRKINLLQRHVSAMHKDYRKIHLVTNRIKKQCNNHDEQMKLCWSAMDQLCIDNEAFSRELQQQKLWLQNCLSTVLEIDESRHSISPGDKQDH</sequence>
<name>A0ACC2CMY0_DIPCM</name>
<gene>
    <name evidence="1" type="ORF">O6H91_09G033900</name>
</gene>
<reference evidence="2" key="1">
    <citation type="journal article" date="2024" name="Proc. Natl. Acad. Sci. U.S.A.">
        <title>Extraordinary preservation of gene collinearity over three hundred million years revealed in homosporous lycophytes.</title>
        <authorList>
            <person name="Li C."/>
            <person name="Wickell D."/>
            <person name="Kuo L.Y."/>
            <person name="Chen X."/>
            <person name="Nie B."/>
            <person name="Liao X."/>
            <person name="Peng D."/>
            <person name="Ji J."/>
            <person name="Jenkins J."/>
            <person name="Williams M."/>
            <person name="Shu S."/>
            <person name="Plott C."/>
            <person name="Barry K."/>
            <person name="Rajasekar S."/>
            <person name="Grimwood J."/>
            <person name="Han X."/>
            <person name="Sun S."/>
            <person name="Hou Z."/>
            <person name="He W."/>
            <person name="Dai G."/>
            <person name="Sun C."/>
            <person name="Schmutz J."/>
            <person name="Leebens-Mack J.H."/>
            <person name="Li F.W."/>
            <person name="Wang L."/>
        </authorList>
    </citation>
    <scope>NUCLEOTIDE SEQUENCE [LARGE SCALE GENOMIC DNA]</scope>
    <source>
        <strain evidence="2">cv. PW_Plant_1</strain>
    </source>
</reference>
<organism evidence="1 2">
    <name type="scientific">Diphasiastrum complanatum</name>
    <name type="common">Issler's clubmoss</name>
    <name type="synonym">Lycopodium complanatum</name>
    <dbReference type="NCBI Taxonomy" id="34168"/>
    <lineage>
        <taxon>Eukaryota</taxon>
        <taxon>Viridiplantae</taxon>
        <taxon>Streptophyta</taxon>
        <taxon>Embryophyta</taxon>
        <taxon>Tracheophyta</taxon>
        <taxon>Lycopodiopsida</taxon>
        <taxon>Lycopodiales</taxon>
        <taxon>Lycopodiaceae</taxon>
        <taxon>Lycopodioideae</taxon>
        <taxon>Diphasiastrum</taxon>
    </lineage>
</organism>
<comment type="caution">
    <text evidence="1">The sequence shown here is derived from an EMBL/GenBank/DDBJ whole genome shotgun (WGS) entry which is preliminary data.</text>
</comment>